<feature type="transmembrane region" description="Helical" evidence="1">
    <location>
        <begin position="162"/>
        <end position="182"/>
    </location>
</feature>
<protein>
    <submittedName>
        <fullName evidence="2">Uncharacterized protein</fullName>
    </submittedName>
</protein>
<feature type="transmembrane region" description="Helical" evidence="1">
    <location>
        <begin position="7"/>
        <end position="25"/>
    </location>
</feature>
<organism evidence="2 3">
    <name type="scientific">Ambrosia artemisiifolia</name>
    <name type="common">Common ragweed</name>
    <dbReference type="NCBI Taxonomy" id="4212"/>
    <lineage>
        <taxon>Eukaryota</taxon>
        <taxon>Viridiplantae</taxon>
        <taxon>Streptophyta</taxon>
        <taxon>Embryophyta</taxon>
        <taxon>Tracheophyta</taxon>
        <taxon>Spermatophyta</taxon>
        <taxon>Magnoliopsida</taxon>
        <taxon>eudicotyledons</taxon>
        <taxon>Gunneridae</taxon>
        <taxon>Pentapetalae</taxon>
        <taxon>asterids</taxon>
        <taxon>campanulids</taxon>
        <taxon>Asterales</taxon>
        <taxon>Asteraceae</taxon>
        <taxon>Asteroideae</taxon>
        <taxon>Heliantheae alliance</taxon>
        <taxon>Heliantheae</taxon>
        <taxon>Ambrosia</taxon>
    </lineage>
</organism>
<dbReference type="Proteomes" id="UP001206925">
    <property type="component" value="Unassembled WGS sequence"/>
</dbReference>
<evidence type="ECO:0000313" key="3">
    <source>
        <dbReference type="Proteomes" id="UP001206925"/>
    </source>
</evidence>
<keyword evidence="1" id="KW-0812">Transmembrane</keyword>
<dbReference type="AlphaFoldDB" id="A0AAD5CG06"/>
<reference evidence="2" key="1">
    <citation type="submission" date="2022-06" db="EMBL/GenBank/DDBJ databases">
        <title>Uncovering the hologenomic basis of an extraordinary plant invasion.</title>
        <authorList>
            <person name="Bieker V.C."/>
            <person name="Martin M.D."/>
            <person name="Gilbert T."/>
            <person name="Hodgins K."/>
            <person name="Battlay P."/>
            <person name="Petersen B."/>
            <person name="Wilson J."/>
        </authorList>
    </citation>
    <scope>NUCLEOTIDE SEQUENCE</scope>
    <source>
        <strain evidence="2">AA19_3_7</strain>
        <tissue evidence="2">Leaf</tissue>
    </source>
</reference>
<gene>
    <name evidence="2" type="ORF">M8C21_002937</name>
</gene>
<keyword evidence="3" id="KW-1185">Reference proteome</keyword>
<sequence>MKFGFLMCRLLYMVGMFEVASYAFMVEVKHRAVMCDGGAPVFICWCVSMLIGCYWFPQRLNAFKYIHTAGMISWCNLRDINFDCSGKVHGSLASGWLGVRSNNKGCETGQEETSCIFSTIGASSRPVRFHRLLNLVRRFALCFRLVHLQPSVTFFGPSLQVVSVWLMGANWCCGWMVSVWLMGANSLCKMLECYRITVNVSYSLQTKTK</sequence>
<feature type="transmembrane region" description="Helical" evidence="1">
    <location>
        <begin position="37"/>
        <end position="56"/>
    </location>
</feature>
<keyword evidence="1" id="KW-1133">Transmembrane helix</keyword>
<feature type="non-terminal residue" evidence="2">
    <location>
        <position position="1"/>
    </location>
</feature>
<dbReference type="EMBL" id="JAMZMK010008480">
    <property type="protein sequence ID" value="KAI7740255.1"/>
    <property type="molecule type" value="Genomic_DNA"/>
</dbReference>
<accession>A0AAD5CG06</accession>
<evidence type="ECO:0000256" key="1">
    <source>
        <dbReference type="SAM" id="Phobius"/>
    </source>
</evidence>
<comment type="caution">
    <text evidence="2">The sequence shown here is derived from an EMBL/GenBank/DDBJ whole genome shotgun (WGS) entry which is preliminary data.</text>
</comment>
<keyword evidence="1" id="KW-0472">Membrane</keyword>
<proteinExistence type="predicted"/>
<evidence type="ECO:0000313" key="2">
    <source>
        <dbReference type="EMBL" id="KAI7740255.1"/>
    </source>
</evidence>
<name>A0AAD5CG06_AMBAR</name>